<keyword evidence="1" id="KW-1133">Transmembrane helix</keyword>
<keyword evidence="3" id="KW-1185">Reference proteome</keyword>
<dbReference type="EMBL" id="KU230356">
    <property type="protein sequence ID" value="ALY07615.1"/>
    <property type="molecule type" value="Genomic_DNA"/>
</dbReference>
<evidence type="ECO:0000256" key="1">
    <source>
        <dbReference type="SAM" id="Phobius"/>
    </source>
</evidence>
<organism evidence="2 3">
    <name type="scientific">Nodularia phage vB_NpeS-2AV2</name>
    <dbReference type="NCBI Taxonomy" id="1777122"/>
    <lineage>
        <taxon>Viruses</taxon>
        <taxon>Duplodnaviria</taxon>
        <taxon>Heunggongvirae</taxon>
        <taxon>Uroviricota</taxon>
        <taxon>Caudoviricetes</taxon>
        <taxon>Ravarandavirus</taxon>
        <taxon>Ravarandavirus rv2AV2</taxon>
    </lineage>
</organism>
<name>A0A1L2BX58_9CAUD</name>
<evidence type="ECO:0000313" key="3">
    <source>
        <dbReference type="Proteomes" id="UP000225722"/>
    </source>
</evidence>
<reference evidence="3" key="1">
    <citation type="submission" date="2015-12" db="EMBL/GenBank/DDBJ databases">
        <authorList>
            <person name="Sencilo A."/>
            <person name="Bamford D.H."/>
            <person name="Roine E."/>
        </authorList>
    </citation>
    <scope>NUCLEOTIDE SEQUENCE [LARGE SCALE GENOMIC DNA]</scope>
</reference>
<keyword evidence="1" id="KW-0472">Membrane</keyword>
<proteinExistence type="predicted"/>
<feature type="transmembrane region" description="Helical" evidence="1">
    <location>
        <begin position="15"/>
        <end position="34"/>
    </location>
</feature>
<accession>A0A1L2BX58</accession>
<protein>
    <submittedName>
        <fullName evidence="2">Uncharacterized protein</fullName>
    </submittedName>
</protein>
<gene>
    <name evidence="2" type="ORF">2AV2_163</name>
</gene>
<keyword evidence="1" id="KW-0812">Transmembrane</keyword>
<dbReference type="Proteomes" id="UP000225722">
    <property type="component" value="Segment"/>
</dbReference>
<evidence type="ECO:0000313" key="2">
    <source>
        <dbReference type="EMBL" id="ALY07615.1"/>
    </source>
</evidence>
<sequence length="66" mass="7415">MRLMNDPTPSNDDRLAVLGLALAVIAIVAVFDLTNRNTQLRQMLDNQCQPQRPGQILNRDVVKKTI</sequence>